<organism evidence="1 2">
    <name type="scientific">Basidiobolus ranarum</name>
    <dbReference type="NCBI Taxonomy" id="34480"/>
    <lineage>
        <taxon>Eukaryota</taxon>
        <taxon>Fungi</taxon>
        <taxon>Fungi incertae sedis</taxon>
        <taxon>Zoopagomycota</taxon>
        <taxon>Entomophthoromycotina</taxon>
        <taxon>Basidiobolomycetes</taxon>
        <taxon>Basidiobolales</taxon>
        <taxon>Basidiobolaceae</taxon>
        <taxon>Basidiobolus</taxon>
    </lineage>
</organism>
<keyword evidence="2" id="KW-1185">Reference proteome</keyword>
<protein>
    <recommendedName>
        <fullName evidence="3">Biogenesis of lysosome-related organelles complex 1 subunit 4</fullName>
    </recommendedName>
</protein>
<accession>A0ABR2VLH4</accession>
<evidence type="ECO:0000313" key="1">
    <source>
        <dbReference type="EMBL" id="KAK9675281.1"/>
    </source>
</evidence>
<evidence type="ECO:0008006" key="3">
    <source>
        <dbReference type="Google" id="ProtNLM"/>
    </source>
</evidence>
<comment type="caution">
    <text evidence="1">The sequence shown here is derived from an EMBL/GenBank/DDBJ whole genome shotgun (WGS) entry which is preliminary data.</text>
</comment>
<evidence type="ECO:0000313" key="2">
    <source>
        <dbReference type="Proteomes" id="UP001479436"/>
    </source>
</evidence>
<reference evidence="1 2" key="1">
    <citation type="submission" date="2023-04" db="EMBL/GenBank/DDBJ databases">
        <title>Genome of Basidiobolus ranarum AG-B5.</title>
        <authorList>
            <person name="Stajich J.E."/>
            <person name="Carter-House D."/>
            <person name="Gryganskyi A."/>
        </authorList>
    </citation>
    <scope>NUCLEOTIDE SEQUENCE [LARGE SCALE GENOMIC DNA]</scope>
    <source>
        <strain evidence="1 2">AG-B5</strain>
    </source>
</reference>
<sequence length="153" mass="17204">MSNTDLSQSIHETAVDLSLLLSSEYDERKLGSLKDSLRAKNSQLKDIRDNLLEVSDIVDESAALSRSGFLETSEKLEILYHKIDKLEQFVNMVKDTVDEVSSRVNETSASLQPNALGKVFGRLRVNEVKPHLTQDSIFKTSDYLGNTSQRNIM</sequence>
<proteinExistence type="predicted"/>
<name>A0ABR2VLH4_9FUNG</name>
<dbReference type="EMBL" id="JASJQH010009672">
    <property type="protein sequence ID" value="KAK9675281.1"/>
    <property type="molecule type" value="Genomic_DNA"/>
</dbReference>
<dbReference type="Proteomes" id="UP001479436">
    <property type="component" value="Unassembled WGS sequence"/>
</dbReference>
<gene>
    <name evidence="1" type="ORF">K7432_016541</name>
</gene>